<dbReference type="Pfam" id="PF21686">
    <property type="entry name" value="LigD_Prim-Pol"/>
    <property type="match status" value="1"/>
</dbReference>
<keyword evidence="15" id="KW-0233">DNA recombination</keyword>
<dbReference type="eggNOG" id="COG1793">
    <property type="taxonomic scope" value="Bacteria"/>
</dbReference>
<dbReference type="Pfam" id="PF01068">
    <property type="entry name" value="DNA_ligase_A_M"/>
    <property type="match status" value="1"/>
</dbReference>
<dbReference type="eggNOG" id="COG3285">
    <property type="taxonomic scope" value="Bacteria"/>
</dbReference>
<evidence type="ECO:0000256" key="3">
    <source>
        <dbReference type="ARBA" id="ARBA00022598"/>
    </source>
</evidence>
<evidence type="ECO:0000256" key="9">
    <source>
        <dbReference type="ARBA" id="ARBA00022763"/>
    </source>
</evidence>
<dbReference type="GO" id="GO:0003677">
    <property type="term" value="F:DNA binding"/>
    <property type="evidence" value="ECO:0007669"/>
    <property type="project" value="UniProtKB-KW"/>
</dbReference>
<evidence type="ECO:0000256" key="10">
    <source>
        <dbReference type="ARBA" id="ARBA00022801"/>
    </source>
</evidence>
<dbReference type="Proteomes" id="UP000028411">
    <property type="component" value="Unassembled WGS sequence"/>
</dbReference>
<evidence type="ECO:0000259" key="21">
    <source>
        <dbReference type="PROSITE" id="PS50160"/>
    </source>
</evidence>
<dbReference type="InterPro" id="IPR014146">
    <property type="entry name" value="LigD_ligase_dom"/>
</dbReference>
<comment type="cofactor">
    <cofactor evidence="1">
        <name>Mn(2+)</name>
        <dbReference type="ChEBI" id="CHEBI:29035"/>
    </cofactor>
</comment>
<proteinExistence type="predicted"/>
<dbReference type="EMBL" id="JFHR01000007">
    <property type="protein sequence ID" value="KEQ54773.1"/>
    <property type="molecule type" value="Genomic_DNA"/>
</dbReference>
<dbReference type="PANTHER" id="PTHR42705">
    <property type="entry name" value="BIFUNCTIONAL NON-HOMOLOGOUS END JOINING PROTEIN LIGD"/>
    <property type="match status" value="1"/>
</dbReference>
<dbReference type="CDD" id="cd07906">
    <property type="entry name" value="Adenylation_DNA_ligase_LigD_LigC"/>
    <property type="match status" value="1"/>
</dbReference>
<dbReference type="GO" id="GO:0003887">
    <property type="term" value="F:DNA-directed DNA polymerase activity"/>
    <property type="evidence" value="ECO:0007669"/>
    <property type="project" value="UniProtKB-KW"/>
</dbReference>
<dbReference type="GO" id="GO:0003910">
    <property type="term" value="F:DNA ligase (ATP) activity"/>
    <property type="evidence" value="ECO:0007669"/>
    <property type="project" value="UniProtKB-EC"/>
</dbReference>
<dbReference type="InterPro" id="IPR012310">
    <property type="entry name" value="DNA_ligase_ATP-dep_cent"/>
</dbReference>
<dbReference type="InterPro" id="IPR014145">
    <property type="entry name" value="LigD_pol_dom"/>
</dbReference>
<evidence type="ECO:0000313" key="23">
    <source>
        <dbReference type="Proteomes" id="UP000028411"/>
    </source>
</evidence>
<dbReference type="NCBIfam" id="TIGR02778">
    <property type="entry name" value="ligD_pol"/>
    <property type="match status" value="1"/>
</dbReference>
<keyword evidence="13" id="KW-0239">DNA-directed DNA polymerase</keyword>
<keyword evidence="4" id="KW-0808">Transferase</keyword>
<dbReference type="EC" id="6.5.1.1" evidence="2"/>
<dbReference type="Pfam" id="PF04679">
    <property type="entry name" value="DNA_ligase_A_C"/>
    <property type="match status" value="1"/>
</dbReference>
<keyword evidence="8" id="KW-0547">Nucleotide-binding</keyword>
<accession>A0A081RHV0</accession>
<keyword evidence="18" id="KW-0511">Multifunctional enzyme</keyword>
<keyword evidence="17" id="KW-0464">Manganese</keyword>
<comment type="caution">
    <text evidence="22">The sequence shown here is derived from an EMBL/GenBank/DDBJ whole genome shotgun (WGS) entry which is preliminary data.</text>
</comment>
<evidence type="ECO:0000256" key="20">
    <source>
        <dbReference type="ARBA" id="ARBA00034003"/>
    </source>
</evidence>
<dbReference type="Gene3D" id="3.30.470.30">
    <property type="entry name" value="DNA ligase/mRNA capping enzyme"/>
    <property type="match status" value="1"/>
</dbReference>
<sequence length="578" mass="63709">MKYDGYRTVVSVGGGEARAYTRSGLDWSERFPSILKDAAALKVRSALIDGEAVVIDANGQSSFQALQNALKGAPATIDYYAFDLLELDGEDLTALPLVERKARLRAILPKKAQHIRYSDHIRGNGEKLLNSFCEADLEGVISKLATAKYVGSRAGSWVKTKCIKRQEFVVVGWTPSDKSRAFRSLILAVHDAGKLRYAGKVGTGFDTAELFRLMEIMAPLEQKAAPVEAPRSEVRGVHWLRPKLVAEIAFTEMTDEGTLRHPSYLGLREDKNPEAVVLETERRADELPPPATSAVPISNRDRVIYPESKITKGELADYYAAVAGVMLPWVGSRPISLVRCPQGRAKKCFFQKHDAGTFGDAVRHVGVVEKDGHEEPYLYIDDADGLMTCVQMGTVELHGWGARIEDVEKADRLVFDLDPDEGLDFENVRAAAFQFREILKSVGLETFPMVTGGKGVHVIAPLTPRAEWPEVKDFAHRLARAVAQIDPEHFTAALPKAQRKGRIFVDYLRNQRGATAVMPYSARARPGAPVAAPISWKEMETIATPAHFRVGDGTKLVQRAASKELAGWGRANQELPDL</sequence>
<evidence type="ECO:0000256" key="6">
    <source>
        <dbReference type="ARBA" id="ARBA00022722"/>
    </source>
</evidence>
<evidence type="ECO:0000256" key="8">
    <source>
        <dbReference type="ARBA" id="ARBA00022741"/>
    </source>
</evidence>
<dbReference type="NCBIfam" id="TIGR02779">
    <property type="entry name" value="NHEJ_ligase_lig"/>
    <property type="match status" value="1"/>
</dbReference>
<dbReference type="Gene3D" id="2.40.50.140">
    <property type="entry name" value="Nucleic acid-binding proteins"/>
    <property type="match status" value="1"/>
</dbReference>
<dbReference type="SUPFAM" id="SSF56091">
    <property type="entry name" value="DNA ligase/mRNA capping enzyme, catalytic domain"/>
    <property type="match status" value="1"/>
</dbReference>
<keyword evidence="7" id="KW-0479">Metal-binding</keyword>
<evidence type="ECO:0000256" key="1">
    <source>
        <dbReference type="ARBA" id="ARBA00001936"/>
    </source>
</evidence>
<dbReference type="PATRIC" id="fig|46429.4.peg.965"/>
<evidence type="ECO:0000256" key="16">
    <source>
        <dbReference type="ARBA" id="ARBA00023204"/>
    </source>
</evidence>
<organism evidence="22 23">
    <name type="scientific">Sphingobium chlorophenolicum</name>
    <dbReference type="NCBI Taxonomy" id="46429"/>
    <lineage>
        <taxon>Bacteria</taxon>
        <taxon>Pseudomonadati</taxon>
        <taxon>Pseudomonadota</taxon>
        <taxon>Alphaproteobacteria</taxon>
        <taxon>Sphingomonadales</taxon>
        <taxon>Sphingomonadaceae</taxon>
        <taxon>Sphingobium</taxon>
    </lineage>
</organism>
<evidence type="ECO:0000256" key="2">
    <source>
        <dbReference type="ARBA" id="ARBA00012727"/>
    </source>
</evidence>
<dbReference type="InterPro" id="IPR012309">
    <property type="entry name" value="DNA_ligase_ATP-dep_C"/>
</dbReference>
<keyword evidence="6" id="KW-0540">Nuclease</keyword>
<comment type="catalytic activity">
    <reaction evidence="20">
        <text>ATP + (deoxyribonucleotide)n-3'-hydroxyl + 5'-phospho-(deoxyribonucleotide)m = (deoxyribonucleotide)n+m + AMP + diphosphate.</text>
        <dbReference type="EC" id="6.5.1.1"/>
    </reaction>
</comment>
<evidence type="ECO:0000256" key="17">
    <source>
        <dbReference type="ARBA" id="ARBA00023211"/>
    </source>
</evidence>
<dbReference type="AlphaFoldDB" id="A0A081RHV0"/>
<name>A0A081RHV0_SPHCR</name>
<keyword evidence="12" id="KW-0067">ATP-binding</keyword>
<gene>
    <name evidence="22" type="ORF">BV95_01002</name>
</gene>
<feature type="domain" description="ATP-dependent DNA ligase family profile" evidence="21">
    <location>
        <begin position="70"/>
        <end position="161"/>
    </location>
</feature>
<dbReference type="GO" id="GO:0004527">
    <property type="term" value="F:exonuclease activity"/>
    <property type="evidence" value="ECO:0007669"/>
    <property type="project" value="UniProtKB-KW"/>
</dbReference>
<evidence type="ECO:0000256" key="13">
    <source>
        <dbReference type="ARBA" id="ARBA00022932"/>
    </source>
</evidence>
<dbReference type="Gene3D" id="3.90.920.10">
    <property type="entry name" value="DNA primase, PRIM domain"/>
    <property type="match status" value="1"/>
</dbReference>
<keyword evidence="16" id="KW-0234">DNA repair</keyword>
<dbReference type="GO" id="GO:0046872">
    <property type="term" value="F:metal ion binding"/>
    <property type="evidence" value="ECO:0007669"/>
    <property type="project" value="UniProtKB-KW"/>
</dbReference>
<evidence type="ECO:0000313" key="22">
    <source>
        <dbReference type="EMBL" id="KEQ54773.1"/>
    </source>
</evidence>
<keyword evidence="3 22" id="KW-0436">Ligase</keyword>
<keyword evidence="10" id="KW-0378">Hydrolase</keyword>
<evidence type="ECO:0000256" key="14">
    <source>
        <dbReference type="ARBA" id="ARBA00023125"/>
    </source>
</evidence>
<dbReference type="InterPro" id="IPR012340">
    <property type="entry name" value="NA-bd_OB-fold"/>
</dbReference>
<dbReference type="PANTHER" id="PTHR42705:SF2">
    <property type="entry name" value="BIFUNCTIONAL NON-HOMOLOGOUS END JOINING PROTEIN LIGD"/>
    <property type="match status" value="1"/>
</dbReference>
<dbReference type="PROSITE" id="PS50160">
    <property type="entry name" value="DNA_LIGASE_A3"/>
    <property type="match status" value="1"/>
</dbReference>
<evidence type="ECO:0000256" key="18">
    <source>
        <dbReference type="ARBA" id="ARBA00023268"/>
    </source>
</evidence>
<evidence type="ECO:0000256" key="4">
    <source>
        <dbReference type="ARBA" id="ARBA00022679"/>
    </source>
</evidence>
<keyword evidence="5" id="KW-0548">Nucleotidyltransferase</keyword>
<dbReference type="InterPro" id="IPR033651">
    <property type="entry name" value="PaeLigD_Pol-like"/>
</dbReference>
<dbReference type="GO" id="GO:0006281">
    <property type="term" value="P:DNA repair"/>
    <property type="evidence" value="ECO:0007669"/>
    <property type="project" value="UniProtKB-KW"/>
</dbReference>
<dbReference type="GO" id="GO:0005524">
    <property type="term" value="F:ATP binding"/>
    <property type="evidence" value="ECO:0007669"/>
    <property type="project" value="UniProtKB-KW"/>
</dbReference>
<dbReference type="InterPro" id="IPR014143">
    <property type="entry name" value="NHEJ_ligase_prk"/>
</dbReference>
<dbReference type="Gene3D" id="3.30.1490.70">
    <property type="match status" value="1"/>
</dbReference>
<protein>
    <recommendedName>
        <fullName evidence="2">DNA ligase (ATP)</fullName>
        <ecNumber evidence="2">6.5.1.1</ecNumber>
    </recommendedName>
    <alternativeName>
        <fullName evidence="19">NHEJ DNA polymerase</fullName>
    </alternativeName>
</protein>
<dbReference type="InterPro" id="IPR052171">
    <property type="entry name" value="NHEJ_LigD"/>
</dbReference>
<dbReference type="CDD" id="cd07971">
    <property type="entry name" value="OBF_DNA_ligase_LigD"/>
    <property type="match status" value="1"/>
</dbReference>
<evidence type="ECO:0000256" key="5">
    <source>
        <dbReference type="ARBA" id="ARBA00022695"/>
    </source>
</evidence>
<evidence type="ECO:0000256" key="11">
    <source>
        <dbReference type="ARBA" id="ARBA00022839"/>
    </source>
</evidence>
<dbReference type="CDD" id="cd04862">
    <property type="entry name" value="PaeLigD_Pol_like"/>
    <property type="match status" value="1"/>
</dbReference>
<keyword evidence="14" id="KW-0238">DNA-binding</keyword>
<keyword evidence="11" id="KW-0269">Exonuclease</keyword>
<evidence type="ECO:0000256" key="19">
    <source>
        <dbReference type="ARBA" id="ARBA00029943"/>
    </source>
</evidence>
<keyword evidence="9" id="KW-0227">DNA damage</keyword>
<evidence type="ECO:0000256" key="7">
    <source>
        <dbReference type="ARBA" id="ARBA00022723"/>
    </source>
</evidence>
<reference evidence="22 23" key="1">
    <citation type="submission" date="2014-02" db="EMBL/GenBank/DDBJ databases">
        <title>Whole genome sequence of Sphingobium chlorophenolicum NBRC 16172.</title>
        <authorList>
            <person name="Gan H.M."/>
            <person name="Gan H.Y."/>
            <person name="Chew T.H."/>
            <person name="Savka M.A."/>
        </authorList>
    </citation>
    <scope>NUCLEOTIDE SEQUENCE [LARGE SCALE GENOMIC DNA]</scope>
    <source>
        <strain evidence="22 23">NBRC 16172</strain>
    </source>
</reference>
<dbReference type="SUPFAM" id="SSF50249">
    <property type="entry name" value="Nucleic acid-binding proteins"/>
    <property type="match status" value="1"/>
</dbReference>
<dbReference type="NCBIfam" id="TIGR02776">
    <property type="entry name" value="NHEJ_ligase_prk"/>
    <property type="match status" value="1"/>
</dbReference>
<evidence type="ECO:0000256" key="12">
    <source>
        <dbReference type="ARBA" id="ARBA00022840"/>
    </source>
</evidence>
<dbReference type="GO" id="GO:0006310">
    <property type="term" value="P:DNA recombination"/>
    <property type="evidence" value="ECO:0007669"/>
    <property type="project" value="UniProtKB-KW"/>
</dbReference>
<evidence type="ECO:0000256" key="15">
    <source>
        <dbReference type="ARBA" id="ARBA00023172"/>
    </source>
</evidence>